<gene>
    <name evidence="1" type="ORF">RUN215_v1_170005</name>
</gene>
<accession>A0A0S4WR64</accession>
<reference evidence="1" key="1">
    <citation type="submission" date="2015-10" db="EMBL/GenBank/DDBJ databases">
        <authorList>
            <person name="Gilbert D.G."/>
        </authorList>
    </citation>
    <scope>NUCLEOTIDE SEQUENCE</scope>
    <source>
        <strain evidence="1">Phyl III-seqv23</strain>
    </source>
</reference>
<dbReference type="AlphaFoldDB" id="A0A0S4WR64"/>
<protein>
    <submittedName>
        <fullName evidence="1">Toxin higB-2, componant of a Toxin-antitoxin (TA) loci</fullName>
    </submittedName>
</protein>
<dbReference type="EMBL" id="LN899820">
    <property type="protein sequence ID" value="CUV53644.1"/>
    <property type="molecule type" value="Genomic_DNA"/>
</dbReference>
<organism evidence="1">
    <name type="scientific">Ralstonia solanacearum</name>
    <name type="common">Pseudomonas solanacearum</name>
    <dbReference type="NCBI Taxonomy" id="305"/>
    <lineage>
        <taxon>Bacteria</taxon>
        <taxon>Pseudomonadati</taxon>
        <taxon>Pseudomonadota</taxon>
        <taxon>Betaproteobacteria</taxon>
        <taxon>Burkholderiales</taxon>
        <taxon>Burkholderiaceae</taxon>
        <taxon>Ralstonia</taxon>
        <taxon>Ralstonia solanacearum species complex</taxon>
    </lineage>
</organism>
<name>A0A0S4WR64_RALSL</name>
<sequence>MAAVERRIGDRAIDDYTQEAYSSWPMDATFIELPPFQRLREHYLSDDEYRALQQELLARPDAGYVIKGTGGLRKLRFSDKRRGKGKRGGLRVIDYHWDGGGQFWMFVVYDKGEADDLSSDERKVLARLLEQEVKARSER</sequence>
<evidence type="ECO:0000313" key="1">
    <source>
        <dbReference type="EMBL" id="CUV53644.1"/>
    </source>
</evidence>
<proteinExistence type="predicted"/>